<evidence type="ECO:0000313" key="1">
    <source>
        <dbReference type="EMBL" id="GJT88790.1"/>
    </source>
</evidence>
<reference evidence="1" key="2">
    <citation type="submission" date="2022-01" db="EMBL/GenBank/DDBJ databases">
        <authorList>
            <person name="Yamashiro T."/>
            <person name="Shiraishi A."/>
            <person name="Satake H."/>
            <person name="Nakayama K."/>
        </authorList>
    </citation>
    <scope>NUCLEOTIDE SEQUENCE</scope>
</reference>
<dbReference type="InterPro" id="IPR012337">
    <property type="entry name" value="RNaseH-like_sf"/>
</dbReference>
<comment type="caution">
    <text evidence="1">The sequence shown here is derived from an EMBL/GenBank/DDBJ whole genome shotgun (WGS) entry which is preliminary data.</text>
</comment>
<keyword evidence="2" id="KW-1185">Reference proteome</keyword>
<dbReference type="SUPFAM" id="SSF53098">
    <property type="entry name" value="Ribonuclease H-like"/>
    <property type="match status" value="1"/>
</dbReference>
<dbReference type="EMBL" id="BQNB010019764">
    <property type="protein sequence ID" value="GJT88790.1"/>
    <property type="molecule type" value="Genomic_DNA"/>
</dbReference>
<organism evidence="1 2">
    <name type="scientific">Tanacetum coccineum</name>
    <dbReference type="NCBI Taxonomy" id="301880"/>
    <lineage>
        <taxon>Eukaryota</taxon>
        <taxon>Viridiplantae</taxon>
        <taxon>Streptophyta</taxon>
        <taxon>Embryophyta</taxon>
        <taxon>Tracheophyta</taxon>
        <taxon>Spermatophyta</taxon>
        <taxon>Magnoliopsida</taxon>
        <taxon>eudicotyledons</taxon>
        <taxon>Gunneridae</taxon>
        <taxon>Pentapetalae</taxon>
        <taxon>asterids</taxon>
        <taxon>campanulids</taxon>
        <taxon>Asterales</taxon>
        <taxon>Asteraceae</taxon>
        <taxon>Asteroideae</taxon>
        <taxon>Anthemideae</taxon>
        <taxon>Anthemidinae</taxon>
        <taxon>Tanacetum</taxon>
    </lineage>
</organism>
<sequence>MISDEKFIGRLKRAHNATQFRVRQNNNGTEILSINTRDGLIAVGISHETSVPRSPQQNGVVESEPNSYGSCRTIHLCESSTVPMLKLYHCVFIQLNRILFAKADIGIFVGYAPSKKATESTSKERARYGNRSVAFDELNRRGDVFQTRFRPRTSTKYFGDKIVTERRTYCLQSGRSRSALVKDPEPPILHPASSSNTVNIDVTPNNQLPHVQKWTQAHSLDNIIGDKDRPVSTRKQLETDAIKSEHGHLPDGLKNPPYRQRRTEKLSMLVNPKDLESRASTACQKDVLLLILLLQDDTPTLLQVSRRLRVSFLSWVSKGVFENTHILLRTVSTSENDSSYKYLYEFDESHEALHIFRDIFQKSSEHSDLNFHCAVFVLYGNRLTMFLKQRVDYSRANGYCKYEHVGPKFSEWQIEEKITSNSRKSEIKMKLSNLVIQVSKIEFLQKHKWLPQIELSCELIVLDFIELCLKDLSINHRPSIKGYVLFKLILVVSEVQ</sequence>
<dbReference type="Gene3D" id="3.30.420.10">
    <property type="entry name" value="Ribonuclease H-like superfamily/Ribonuclease H"/>
    <property type="match status" value="1"/>
</dbReference>
<protein>
    <submittedName>
        <fullName evidence="1">Retrovirus-related pol polyprotein from transposon TNT 1-94</fullName>
    </submittedName>
</protein>
<gene>
    <name evidence="1" type="ORF">Tco_1070507</name>
</gene>
<reference evidence="1" key="1">
    <citation type="journal article" date="2022" name="Int. J. Mol. Sci.">
        <title>Draft Genome of Tanacetum Coccineum: Genomic Comparison of Closely Related Tanacetum-Family Plants.</title>
        <authorList>
            <person name="Yamashiro T."/>
            <person name="Shiraishi A."/>
            <person name="Nakayama K."/>
            <person name="Satake H."/>
        </authorList>
    </citation>
    <scope>NUCLEOTIDE SEQUENCE</scope>
</reference>
<evidence type="ECO:0000313" key="2">
    <source>
        <dbReference type="Proteomes" id="UP001151760"/>
    </source>
</evidence>
<dbReference type="InterPro" id="IPR036397">
    <property type="entry name" value="RNaseH_sf"/>
</dbReference>
<dbReference type="Proteomes" id="UP001151760">
    <property type="component" value="Unassembled WGS sequence"/>
</dbReference>
<accession>A0ABQ5HLK5</accession>
<name>A0ABQ5HLK5_9ASTR</name>
<proteinExistence type="predicted"/>